<evidence type="ECO:0000256" key="1">
    <source>
        <dbReference type="ARBA" id="ARBA00022448"/>
    </source>
</evidence>
<evidence type="ECO:0000256" key="2">
    <source>
        <dbReference type="ARBA" id="ARBA00022741"/>
    </source>
</evidence>
<comment type="caution">
    <text evidence="5">The sequence shown here is derived from an EMBL/GenBank/DDBJ whole genome shotgun (WGS) entry which is preliminary data.</text>
</comment>
<dbReference type="Gene3D" id="3.40.50.300">
    <property type="entry name" value="P-loop containing nucleotide triphosphate hydrolases"/>
    <property type="match status" value="1"/>
</dbReference>
<reference evidence="5 6" key="1">
    <citation type="submission" date="2024-01" db="EMBL/GenBank/DDBJ databases">
        <title>Genome insights into Plantactinospora veratri sp. nov.</title>
        <authorList>
            <person name="Wang L."/>
        </authorList>
    </citation>
    <scope>NUCLEOTIDE SEQUENCE [LARGE SCALE GENOMIC DNA]</scope>
    <source>
        <strain evidence="5 6">NEAU-FHS4</strain>
    </source>
</reference>
<dbReference type="GO" id="GO:0005524">
    <property type="term" value="F:ATP binding"/>
    <property type="evidence" value="ECO:0007669"/>
    <property type="project" value="UniProtKB-KW"/>
</dbReference>
<dbReference type="InterPro" id="IPR051120">
    <property type="entry name" value="ABC_AA/LPS_Transport"/>
</dbReference>
<sequence length="247" mass="26617">MTAREEARTGTLLRIDNLSCRFGGLWANRDVSFDVAQGAIVGLIGPNGAGKSTLFSMVAGAQRPTSGRLEFDGRDVTGWAPHRAARAGVGRTFQLMRVFGSMSVLDNLTTAAFARHPRLRDARRRAGEVAELTGLGPVLDSPAGSLTAAWKKRLEMGRALATEPKLLLLDEVLSGLTPTEAREAVEIVRSINRGGVTILMVEHVMEVIMPLCHRVVVLHYGQKISEGTPEQVAHDPTVVEAYLGKAL</sequence>
<dbReference type="InterPro" id="IPR003593">
    <property type="entry name" value="AAA+_ATPase"/>
</dbReference>
<accession>A0ABU7SDF4</accession>
<protein>
    <submittedName>
        <fullName evidence="5">ABC transporter ATP-binding protein</fullName>
    </submittedName>
</protein>
<name>A0ABU7SDF4_9ACTN</name>
<dbReference type="InterPro" id="IPR003439">
    <property type="entry name" value="ABC_transporter-like_ATP-bd"/>
</dbReference>
<dbReference type="CDD" id="cd03219">
    <property type="entry name" value="ABC_Mj1267_LivG_branched"/>
    <property type="match status" value="1"/>
</dbReference>
<keyword evidence="3 5" id="KW-0067">ATP-binding</keyword>
<dbReference type="PANTHER" id="PTHR45772:SF7">
    <property type="entry name" value="AMINO ACID ABC TRANSPORTER ATP-BINDING PROTEIN"/>
    <property type="match status" value="1"/>
</dbReference>
<dbReference type="RefSeq" id="WP_331208248.1">
    <property type="nucleotide sequence ID" value="NZ_JAZGQL010000008.1"/>
</dbReference>
<dbReference type="Proteomes" id="UP001339911">
    <property type="component" value="Unassembled WGS sequence"/>
</dbReference>
<evidence type="ECO:0000259" key="4">
    <source>
        <dbReference type="PROSITE" id="PS50893"/>
    </source>
</evidence>
<dbReference type="SUPFAM" id="SSF52540">
    <property type="entry name" value="P-loop containing nucleoside triphosphate hydrolases"/>
    <property type="match status" value="1"/>
</dbReference>
<dbReference type="SMART" id="SM00382">
    <property type="entry name" value="AAA"/>
    <property type="match status" value="1"/>
</dbReference>
<keyword evidence="1" id="KW-0813">Transport</keyword>
<organism evidence="5 6">
    <name type="scientific">Plantactinospora veratri</name>
    <dbReference type="NCBI Taxonomy" id="1436122"/>
    <lineage>
        <taxon>Bacteria</taxon>
        <taxon>Bacillati</taxon>
        <taxon>Actinomycetota</taxon>
        <taxon>Actinomycetes</taxon>
        <taxon>Micromonosporales</taxon>
        <taxon>Micromonosporaceae</taxon>
        <taxon>Plantactinospora</taxon>
    </lineage>
</organism>
<dbReference type="Pfam" id="PF12399">
    <property type="entry name" value="BCA_ABC_TP_C"/>
    <property type="match status" value="1"/>
</dbReference>
<dbReference type="PANTHER" id="PTHR45772">
    <property type="entry name" value="CONSERVED COMPONENT OF ABC TRANSPORTER FOR NATURAL AMINO ACIDS-RELATED"/>
    <property type="match status" value="1"/>
</dbReference>
<gene>
    <name evidence="5" type="ORF">V1634_14180</name>
</gene>
<evidence type="ECO:0000313" key="6">
    <source>
        <dbReference type="Proteomes" id="UP001339911"/>
    </source>
</evidence>
<keyword evidence="2" id="KW-0547">Nucleotide-binding</keyword>
<feature type="domain" description="ABC transporter" evidence="4">
    <location>
        <begin position="13"/>
        <end position="245"/>
    </location>
</feature>
<evidence type="ECO:0000313" key="5">
    <source>
        <dbReference type="EMBL" id="MEE6307972.1"/>
    </source>
</evidence>
<dbReference type="EMBL" id="JAZGQL010000008">
    <property type="protein sequence ID" value="MEE6307972.1"/>
    <property type="molecule type" value="Genomic_DNA"/>
</dbReference>
<dbReference type="InterPro" id="IPR027417">
    <property type="entry name" value="P-loop_NTPase"/>
</dbReference>
<evidence type="ECO:0000256" key="3">
    <source>
        <dbReference type="ARBA" id="ARBA00022840"/>
    </source>
</evidence>
<dbReference type="PROSITE" id="PS50893">
    <property type="entry name" value="ABC_TRANSPORTER_2"/>
    <property type="match status" value="1"/>
</dbReference>
<dbReference type="Pfam" id="PF00005">
    <property type="entry name" value="ABC_tran"/>
    <property type="match status" value="1"/>
</dbReference>
<proteinExistence type="predicted"/>
<keyword evidence="6" id="KW-1185">Reference proteome</keyword>
<dbReference type="InterPro" id="IPR032823">
    <property type="entry name" value="BCA_ABC_TP_C"/>
</dbReference>